<reference evidence="1 2" key="1">
    <citation type="submission" date="2021-03" db="EMBL/GenBank/DDBJ databases">
        <title>Complete genome sequence of Streptomyces cyanogenus S136, producer of anticancer angucycline landomycin A.</title>
        <authorList>
            <person name="Hrab P."/>
            <person name="Ruckert C."/>
            <person name="Busche T."/>
            <person name="Ostash I."/>
            <person name="Kalinowski J."/>
            <person name="Fedorenko V."/>
            <person name="Yushchuk O."/>
            <person name="Ostash B."/>
        </authorList>
    </citation>
    <scope>NUCLEOTIDE SEQUENCE [LARGE SCALE GENOMIC DNA]</scope>
    <source>
        <strain evidence="1 2">S136</strain>
    </source>
</reference>
<accession>A0ABX7U2F6</accession>
<keyword evidence="2" id="KW-1185">Reference proteome</keyword>
<dbReference type="EMBL" id="CP071839">
    <property type="protein sequence ID" value="QTE01944.1"/>
    <property type="molecule type" value="Genomic_DNA"/>
</dbReference>
<evidence type="ECO:0000313" key="1">
    <source>
        <dbReference type="EMBL" id="QTE01944.1"/>
    </source>
</evidence>
<sequence>MTPAEHQALAESVEILRAAAERAISIGTT</sequence>
<evidence type="ECO:0000313" key="2">
    <source>
        <dbReference type="Proteomes" id="UP000663908"/>
    </source>
</evidence>
<name>A0ABX7U2F6_STRCY</name>
<dbReference type="Proteomes" id="UP000663908">
    <property type="component" value="Chromosome"/>
</dbReference>
<gene>
    <name evidence="1" type="ORF">S1361_31725</name>
</gene>
<protein>
    <submittedName>
        <fullName evidence="1">Uncharacterized protein</fullName>
    </submittedName>
</protein>
<proteinExistence type="predicted"/>
<organism evidence="1 2">
    <name type="scientific">Streptomyces cyanogenus</name>
    <dbReference type="NCBI Taxonomy" id="80860"/>
    <lineage>
        <taxon>Bacteria</taxon>
        <taxon>Bacillati</taxon>
        <taxon>Actinomycetota</taxon>
        <taxon>Actinomycetes</taxon>
        <taxon>Kitasatosporales</taxon>
        <taxon>Streptomycetaceae</taxon>
        <taxon>Streptomyces</taxon>
    </lineage>
</organism>